<dbReference type="EMBL" id="FQVE01000001">
    <property type="protein sequence ID" value="SHE61060.1"/>
    <property type="molecule type" value="Genomic_DNA"/>
</dbReference>
<dbReference type="RefSeq" id="WP_073171101.1">
    <property type="nucleotide sequence ID" value="NZ_FQVE01000001.1"/>
</dbReference>
<reference evidence="2" key="1">
    <citation type="submission" date="2016-11" db="EMBL/GenBank/DDBJ databases">
        <authorList>
            <person name="Varghese N."/>
            <person name="Submissions S."/>
        </authorList>
    </citation>
    <scope>NUCLEOTIDE SEQUENCE [LARGE SCALE GENOMIC DNA]</scope>
    <source>
        <strain evidence="2">YR203</strain>
    </source>
</reference>
<sequence>MVFIDTLEKVNNFIISKINFQDNEVELNKKYYLLIDDEVIEGDSEHYDFLAINYDQFISQPDIDYIMQKYEALLVSEIDYYQQDFITTVANNFRDCNTELSQKMYYENTILSLKNCIVRFTEKLTGDDDFNIPYNKIQRITINIINDAHSGIINMLKNEYGKHITSVVKIDNLRTIFGLNLAFVEKLYNELKSYDLFNKHISQNDFFKILNIDYTGETKIELKLNSLPDFYYLVRFFKDNFSSKHMLFYKQISTRFLVSTTEKSNISFNSKKISDGISNLNKDVASRVVKRGSEIIAFLHSLEK</sequence>
<dbReference type="AlphaFoldDB" id="A0A1M4UWQ0"/>
<dbReference type="Proteomes" id="UP000184108">
    <property type="component" value="Unassembled WGS sequence"/>
</dbReference>
<name>A0A1M4UWQ0_9FLAO</name>
<accession>A0A1M4UWQ0</accession>
<evidence type="ECO:0000313" key="1">
    <source>
        <dbReference type="EMBL" id="SHE61060.1"/>
    </source>
</evidence>
<evidence type="ECO:0000313" key="2">
    <source>
        <dbReference type="Proteomes" id="UP000184108"/>
    </source>
</evidence>
<proteinExistence type="predicted"/>
<gene>
    <name evidence="1" type="ORF">SAMN02787073_0740</name>
</gene>
<organism evidence="1 2">
    <name type="scientific">Chryseobacterium vrystaatense</name>
    <dbReference type="NCBI Taxonomy" id="307480"/>
    <lineage>
        <taxon>Bacteria</taxon>
        <taxon>Pseudomonadati</taxon>
        <taxon>Bacteroidota</taxon>
        <taxon>Flavobacteriia</taxon>
        <taxon>Flavobacteriales</taxon>
        <taxon>Weeksellaceae</taxon>
        <taxon>Chryseobacterium group</taxon>
        <taxon>Chryseobacterium</taxon>
    </lineage>
</organism>
<protein>
    <submittedName>
        <fullName evidence="1">Uncharacterized protein</fullName>
    </submittedName>
</protein>